<sequence length="73" mass="8631">MAITFEQIERLINETTCTLYADIEDRSQQEFDLNELLIAEEQDFSEHTSNYDGEVHILSEFQKIDFQKKSNDL</sequence>
<evidence type="ECO:0000313" key="1">
    <source>
        <dbReference type="EMBL" id="QEC72810.1"/>
    </source>
</evidence>
<name>A0A5B8VMU2_9BACT</name>
<dbReference type="Proteomes" id="UP000321291">
    <property type="component" value="Chromosome"/>
</dbReference>
<evidence type="ECO:0000313" key="2">
    <source>
        <dbReference type="Proteomes" id="UP000321291"/>
    </source>
</evidence>
<organism evidence="1 2">
    <name type="scientific">Arachidicoccus ginsenosidivorans</name>
    <dbReference type="NCBI Taxonomy" id="496057"/>
    <lineage>
        <taxon>Bacteria</taxon>
        <taxon>Pseudomonadati</taxon>
        <taxon>Bacteroidota</taxon>
        <taxon>Chitinophagia</taxon>
        <taxon>Chitinophagales</taxon>
        <taxon>Chitinophagaceae</taxon>
        <taxon>Arachidicoccus</taxon>
    </lineage>
</organism>
<dbReference type="KEGG" id="agi:FSB73_15110"/>
<proteinExistence type="predicted"/>
<dbReference type="AlphaFoldDB" id="A0A5B8VMU2"/>
<keyword evidence="2" id="KW-1185">Reference proteome</keyword>
<protein>
    <submittedName>
        <fullName evidence="1">Uncharacterized protein</fullName>
    </submittedName>
</protein>
<gene>
    <name evidence="1" type="ORF">FSB73_15110</name>
</gene>
<reference evidence="1 2" key="1">
    <citation type="journal article" date="2017" name="Int. J. Syst. Evol. Microbiol.">
        <title>Arachidicoccus ginsenosidivorans sp. nov., with ginsenoside-converting activity isolated from ginseng cultivating soil.</title>
        <authorList>
            <person name="Siddiqi M.Z."/>
            <person name="Aslam Z."/>
            <person name="Im W.T."/>
        </authorList>
    </citation>
    <scope>NUCLEOTIDE SEQUENCE [LARGE SCALE GENOMIC DNA]</scope>
    <source>
        <strain evidence="1 2">Gsoil 809</strain>
    </source>
</reference>
<dbReference type="EMBL" id="CP042434">
    <property type="protein sequence ID" value="QEC72810.1"/>
    <property type="molecule type" value="Genomic_DNA"/>
</dbReference>
<accession>A0A5B8VMU2</accession>
<dbReference type="RefSeq" id="WP_146783951.1">
    <property type="nucleotide sequence ID" value="NZ_CP042434.1"/>
</dbReference>